<gene>
    <name evidence="1" type="ORF">FHS57_005468</name>
</gene>
<organism evidence="1 2">
    <name type="scientific">Runella defluvii</name>
    <dbReference type="NCBI Taxonomy" id="370973"/>
    <lineage>
        <taxon>Bacteria</taxon>
        <taxon>Pseudomonadati</taxon>
        <taxon>Bacteroidota</taxon>
        <taxon>Cytophagia</taxon>
        <taxon>Cytophagales</taxon>
        <taxon>Spirosomataceae</taxon>
        <taxon>Runella</taxon>
    </lineage>
</organism>
<proteinExistence type="predicted"/>
<comment type="caution">
    <text evidence="1">The sequence shown here is derived from an EMBL/GenBank/DDBJ whole genome shotgun (WGS) entry which is preliminary data.</text>
</comment>
<dbReference type="AlphaFoldDB" id="A0A7W6ET46"/>
<accession>A0A7W6ET46</accession>
<keyword evidence="2" id="KW-1185">Reference proteome</keyword>
<dbReference type="EMBL" id="JACIBY010000017">
    <property type="protein sequence ID" value="MBB3841440.1"/>
    <property type="molecule type" value="Genomic_DNA"/>
</dbReference>
<protein>
    <submittedName>
        <fullName evidence="1">Uncharacterized protein</fullName>
    </submittedName>
</protein>
<sequence>MLFALVSIKTLLVPVVYLDFELRKEYIIKNLCENRFKPQLHCDGKCYLAKRLQKIAEDNATKETQKHASHLKKMVEDSFEELSISFNIPYQTTFITVIVSACAHFLLPKHTQVPIKPPIG</sequence>
<dbReference type="RefSeq" id="WP_221225740.1">
    <property type="nucleotide sequence ID" value="NZ_JACIBY010000017.1"/>
</dbReference>
<dbReference type="Proteomes" id="UP000541352">
    <property type="component" value="Unassembled WGS sequence"/>
</dbReference>
<evidence type="ECO:0000313" key="1">
    <source>
        <dbReference type="EMBL" id="MBB3841440.1"/>
    </source>
</evidence>
<name>A0A7W6ET46_9BACT</name>
<evidence type="ECO:0000313" key="2">
    <source>
        <dbReference type="Proteomes" id="UP000541352"/>
    </source>
</evidence>
<reference evidence="1 2" key="1">
    <citation type="submission" date="2020-08" db="EMBL/GenBank/DDBJ databases">
        <title>Genomic Encyclopedia of Type Strains, Phase IV (KMG-IV): sequencing the most valuable type-strain genomes for metagenomic binning, comparative biology and taxonomic classification.</title>
        <authorList>
            <person name="Goeker M."/>
        </authorList>
    </citation>
    <scope>NUCLEOTIDE SEQUENCE [LARGE SCALE GENOMIC DNA]</scope>
    <source>
        <strain evidence="1 2">DSM 17976</strain>
    </source>
</reference>